<gene>
    <name evidence="2" type="ORF">AKAME5_002233300</name>
</gene>
<feature type="region of interest" description="Disordered" evidence="1">
    <location>
        <begin position="233"/>
        <end position="268"/>
    </location>
</feature>
<feature type="compositionally biased region" description="Basic and acidic residues" evidence="1">
    <location>
        <begin position="121"/>
        <end position="136"/>
    </location>
</feature>
<accession>A0AAD3RJ28</accession>
<comment type="caution">
    <text evidence="2">The sequence shown here is derived from an EMBL/GenBank/DDBJ whole genome shotgun (WGS) entry which is preliminary data.</text>
</comment>
<feature type="compositionally biased region" description="Basic and acidic residues" evidence="1">
    <location>
        <begin position="62"/>
        <end position="73"/>
    </location>
</feature>
<feature type="compositionally biased region" description="Polar residues" evidence="1">
    <location>
        <begin position="258"/>
        <end position="268"/>
    </location>
</feature>
<sequence>MEGAKSRREGAGVKSRGTTESTTAGPVSRPTMMEVGLPNLWKERGMGEQRVKGVGQESQEDGQEKDRGEEKKTGIQQMRGVSGKTDSLDGGTSSCSPPRSTSTNPQRGQSLSRPRRGRSHRRDDRVNYRPPEREWWRGPSQPKKGGQHKQQRQQRKRQKPLEGAGTGAQAAAQEQSPSQGQSLRWGRLFGSSLGSPSRAEGAEQRAKGQKTRPPSGWLSLDRSVLDLVAQTIGAGSGKKAESPATLAQTQNTPPPTSTKPTEAKQQSP</sequence>
<feature type="compositionally biased region" description="Low complexity" evidence="1">
    <location>
        <begin position="92"/>
        <end position="105"/>
    </location>
</feature>
<protein>
    <submittedName>
        <fullName evidence="2">Iporin isoform X1</fullName>
    </submittedName>
</protein>
<dbReference type="EMBL" id="BRZM01000486">
    <property type="protein sequence ID" value="GLD71013.1"/>
    <property type="molecule type" value="Genomic_DNA"/>
</dbReference>
<dbReference type="AlphaFoldDB" id="A0AAD3RJ28"/>
<keyword evidence="3" id="KW-1185">Reference proteome</keyword>
<name>A0AAD3RJ28_LATJO</name>
<feature type="compositionally biased region" description="Basic and acidic residues" evidence="1">
    <location>
        <begin position="1"/>
        <end position="11"/>
    </location>
</feature>
<feature type="compositionally biased region" description="Polar residues" evidence="1">
    <location>
        <begin position="16"/>
        <end position="25"/>
    </location>
</feature>
<feature type="compositionally biased region" description="Low complexity" evidence="1">
    <location>
        <begin position="167"/>
        <end position="182"/>
    </location>
</feature>
<feature type="region of interest" description="Disordered" evidence="1">
    <location>
        <begin position="1"/>
        <end position="221"/>
    </location>
</feature>
<feature type="compositionally biased region" description="Basic and acidic residues" evidence="1">
    <location>
        <begin position="41"/>
        <end position="51"/>
    </location>
</feature>
<reference evidence="2" key="1">
    <citation type="submission" date="2022-08" db="EMBL/GenBank/DDBJ databases">
        <title>Genome sequencing of akame (Lates japonicus).</title>
        <authorList>
            <person name="Hashiguchi Y."/>
            <person name="Takahashi H."/>
        </authorList>
    </citation>
    <scope>NUCLEOTIDE SEQUENCE</scope>
    <source>
        <strain evidence="2">Kochi</strain>
    </source>
</reference>
<feature type="non-terminal residue" evidence="2">
    <location>
        <position position="1"/>
    </location>
</feature>
<evidence type="ECO:0000313" key="2">
    <source>
        <dbReference type="EMBL" id="GLD71013.1"/>
    </source>
</evidence>
<organism evidence="2 3">
    <name type="scientific">Lates japonicus</name>
    <name type="common">Japanese lates</name>
    <dbReference type="NCBI Taxonomy" id="270547"/>
    <lineage>
        <taxon>Eukaryota</taxon>
        <taxon>Metazoa</taxon>
        <taxon>Chordata</taxon>
        <taxon>Craniata</taxon>
        <taxon>Vertebrata</taxon>
        <taxon>Euteleostomi</taxon>
        <taxon>Actinopterygii</taxon>
        <taxon>Neopterygii</taxon>
        <taxon>Teleostei</taxon>
        <taxon>Neoteleostei</taxon>
        <taxon>Acanthomorphata</taxon>
        <taxon>Carangaria</taxon>
        <taxon>Carangaria incertae sedis</taxon>
        <taxon>Centropomidae</taxon>
        <taxon>Lates</taxon>
    </lineage>
</organism>
<evidence type="ECO:0000313" key="3">
    <source>
        <dbReference type="Proteomes" id="UP001279410"/>
    </source>
</evidence>
<feature type="compositionally biased region" description="Basic residues" evidence="1">
    <location>
        <begin position="145"/>
        <end position="158"/>
    </location>
</feature>
<evidence type="ECO:0000256" key="1">
    <source>
        <dbReference type="SAM" id="MobiDB-lite"/>
    </source>
</evidence>
<dbReference type="Proteomes" id="UP001279410">
    <property type="component" value="Unassembled WGS sequence"/>
</dbReference>
<proteinExistence type="predicted"/>